<organism evidence="2 3">
    <name type="scientific">Rhynchosporium agropyri</name>
    <dbReference type="NCBI Taxonomy" id="914238"/>
    <lineage>
        <taxon>Eukaryota</taxon>
        <taxon>Fungi</taxon>
        <taxon>Dikarya</taxon>
        <taxon>Ascomycota</taxon>
        <taxon>Pezizomycotina</taxon>
        <taxon>Leotiomycetes</taxon>
        <taxon>Helotiales</taxon>
        <taxon>Ploettnerulaceae</taxon>
        <taxon>Rhynchosporium</taxon>
    </lineage>
</organism>
<protein>
    <submittedName>
        <fullName evidence="2">Uncharacterized protein</fullName>
    </submittedName>
</protein>
<dbReference type="Proteomes" id="UP000178912">
    <property type="component" value="Unassembled WGS sequence"/>
</dbReference>
<gene>
    <name evidence="2" type="ORF">RAG0_15607</name>
</gene>
<feature type="compositionally biased region" description="Basic residues" evidence="1">
    <location>
        <begin position="58"/>
        <end position="67"/>
    </location>
</feature>
<name>A0A1E1LLW8_9HELO</name>
<sequence>MWLGRGFSNNCFGEKWLAFGTCHWYTRSTIEAFHLMVVKIWPNKTVAPNHPRGEHMHRPTVLRNSHKRKSSDERIVPGFLRERCVYDGNSLDREVTGGSKESRYYSAICLVSLVVDIKSICYAERKGGIKIQIPDNEALARPTPCRSRETNMRL</sequence>
<dbReference type="AlphaFoldDB" id="A0A1E1LLW8"/>
<evidence type="ECO:0000256" key="1">
    <source>
        <dbReference type="SAM" id="MobiDB-lite"/>
    </source>
</evidence>
<evidence type="ECO:0000313" key="3">
    <source>
        <dbReference type="Proteomes" id="UP000178912"/>
    </source>
</evidence>
<evidence type="ECO:0000313" key="2">
    <source>
        <dbReference type="EMBL" id="CZT11470.1"/>
    </source>
</evidence>
<dbReference type="EMBL" id="FJUX01000141">
    <property type="protein sequence ID" value="CZT11470.1"/>
    <property type="molecule type" value="Genomic_DNA"/>
</dbReference>
<accession>A0A1E1LLW8</accession>
<feature type="region of interest" description="Disordered" evidence="1">
    <location>
        <begin position="48"/>
        <end position="67"/>
    </location>
</feature>
<keyword evidence="3" id="KW-1185">Reference proteome</keyword>
<proteinExistence type="predicted"/>
<reference evidence="3" key="1">
    <citation type="submission" date="2016-03" db="EMBL/GenBank/DDBJ databases">
        <authorList>
            <person name="Guldener U."/>
        </authorList>
    </citation>
    <scope>NUCLEOTIDE SEQUENCE [LARGE SCALE GENOMIC DNA]</scope>
    <source>
        <strain evidence="3">04CH-RAC-A.6.1</strain>
    </source>
</reference>